<evidence type="ECO:0000313" key="3">
    <source>
        <dbReference type="Proteomes" id="UP000003111"/>
    </source>
</evidence>
<proteinExistence type="predicted"/>
<name>E2SCT3_9ACTN</name>
<organism evidence="2 3">
    <name type="scientific">Aeromicrobium marinum DSM 15272</name>
    <dbReference type="NCBI Taxonomy" id="585531"/>
    <lineage>
        <taxon>Bacteria</taxon>
        <taxon>Bacillati</taxon>
        <taxon>Actinomycetota</taxon>
        <taxon>Actinomycetes</taxon>
        <taxon>Propionibacteriales</taxon>
        <taxon>Nocardioidaceae</taxon>
        <taxon>Aeromicrobium</taxon>
    </lineage>
</organism>
<gene>
    <name evidence="2" type="ORF">HMPREF0063_12245</name>
</gene>
<dbReference type="Proteomes" id="UP000003111">
    <property type="component" value="Unassembled WGS sequence"/>
</dbReference>
<dbReference type="EMBL" id="ACLF03000006">
    <property type="protein sequence ID" value="EFQ83036.1"/>
    <property type="molecule type" value="Genomic_DNA"/>
</dbReference>
<keyword evidence="1" id="KW-0472">Membrane</keyword>
<keyword evidence="1" id="KW-1133">Transmembrane helix</keyword>
<dbReference type="HOGENOM" id="CLU_3003730_0_0_11"/>
<keyword evidence="1" id="KW-0812">Transmembrane</keyword>
<sequence length="56" mass="5715">MSTAAVQRTAQVVRVAFSCAVGAYVCGVAALGLFNDNLRSVDLTPTMTQSSVPAAP</sequence>
<feature type="transmembrane region" description="Helical" evidence="1">
    <location>
        <begin position="12"/>
        <end position="34"/>
    </location>
</feature>
<reference evidence="2" key="1">
    <citation type="submission" date="2010-08" db="EMBL/GenBank/DDBJ databases">
        <authorList>
            <person name="Muzny D."/>
            <person name="Qin X."/>
            <person name="Buhay C."/>
            <person name="Dugan-Rocha S."/>
            <person name="Ding Y."/>
            <person name="Chen G."/>
            <person name="Hawes A."/>
            <person name="Holder M."/>
            <person name="Jhangiani S."/>
            <person name="Johnson A."/>
            <person name="Khan Z."/>
            <person name="Li Z."/>
            <person name="Liu W."/>
            <person name="Liu X."/>
            <person name="Perez L."/>
            <person name="Shen H."/>
            <person name="Wang Q."/>
            <person name="Watt J."/>
            <person name="Xi L."/>
            <person name="Xin Y."/>
            <person name="Zhou J."/>
            <person name="Deng J."/>
            <person name="Jiang H."/>
            <person name="Liu Y."/>
            <person name="Qu J."/>
            <person name="Song X.-Z."/>
            <person name="Zhang L."/>
            <person name="Villasana D."/>
            <person name="Johnson A."/>
            <person name="Liu J."/>
            <person name="Liyanage D."/>
            <person name="Lorensuhewa L."/>
            <person name="Robinson T."/>
            <person name="Song A."/>
            <person name="Song B.-B."/>
            <person name="Dinh H."/>
            <person name="Thornton R."/>
            <person name="Coyle M."/>
            <person name="Francisco L."/>
            <person name="Jackson L."/>
            <person name="Javaid M."/>
            <person name="Korchina V."/>
            <person name="Kovar C."/>
            <person name="Mata R."/>
            <person name="Mathew T."/>
            <person name="Ngo R."/>
            <person name="Nguyen L."/>
            <person name="Nguyen N."/>
            <person name="Okwuonu G."/>
            <person name="Ongeri F."/>
            <person name="Pham C."/>
            <person name="Simmons D."/>
            <person name="Wilczek-Boney K."/>
            <person name="Hale W."/>
            <person name="Jakkamsetti A."/>
            <person name="Pham P."/>
            <person name="Ruth R."/>
            <person name="San Lucas F."/>
            <person name="Warren J."/>
            <person name="Zhang J."/>
            <person name="Zhao Z."/>
            <person name="Zhou C."/>
            <person name="Zhu D."/>
            <person name="Lee S."/>
            <person name="Bess C."/>
            <person name="Blankenburg K."/>
            <person name="Forbes L."/>
            <person name="Fu Q."/>
            <person name="Gubbala S."/>
            <person name="Hirani K."/>
            <person name="Jayaseelan J.C."/>
            <person name="Lara F."/>
            <person name="Munidasa M."/>
            <person name="Palculict T."/>
            <person name="Patil S."/>
            <person name="Pu L.-L."/>
            <person name="Saada N."/>
            <person name="Tang L."/>
            <person name="Weissenberger G."/>
            <person name="Zhu Y."/>
            <person name="Hemphill L."/>
            <person name="Shang Y."/>
            <person name="Youmans B."/>
            <person name="Ayvaz T."/>
            <person name="Ross M."/>
            <person name="Santibanez J."/>
            <person name="Aqrawi P."/>
            <person name="Gross S."/>
            <person name="Joshi V."/>
            <person name="Fowler G."/>
            <person name="Nazareth L."/>
            <person name="Reid J."/>
            <person name="Worley K."/>
            <person name="Petrosino J."/>
            <person name="Highlander S."/>
            <person name="Gibbs R."/>
        </authorList>
    </citation>
    <scope>NUCLEOTIDE SEQUENCE [LARGE SCALE GENOMIC DNA]</scope>
    <source>
        <strain evidence="2">DSM 15272</strain>
    </source>
</reference>
<protein>
    <submittedName>
        <fullName evidence="2">Uncharacterized protein</fullName>
    </submittedName>
</protein>
<dbReference type="AlphaFoldDB" id="E2SCT3"/>
<accession>E2SCT3</accession>
<dbReference type="RefSeq" id="WP_007077337.1">
    <property type="nucleotide sequence ID" value="NZ_CM001024.1"/>
</dbReference>
<evidence type="ECO:0000256" key="1">
    <source>
        <dbReference type="SAM" id="Phobius"/>
    </source>
</evidence>
<comment type="caution">
    <text evidence="2">The sequence shown here is derived from an EMBL/GenBank/DDBJ whole genome shotgun (WGS) entry which is preliminary data.</text>
</comment>
<dbReference type="STRING" id="585531.HMPREF0063_12245"/>
<keyword evidence="3" id="KW-1185">Reference proteome</keyword>
<evidence type="ECO:0000313" key="2">
    <source>
        <dbReference type="EMBL" id="EFQ83036.1"/>
    </source>
</evidence>